<dbReference type="InterPro" id="IPR001647">
    <property type="entry name" value="HTH_TetR"/>
</dbReference>
<protein>
    <submittedName>
        <fullName evidence="7">TetR/AcrR family transcriptional regulator</fullName>
    </submittedName>
</protein>
<evidence type="ECO:0000313" key="8">
    <source>
        <dbReference type="Proteomes" id="UP000295157"/>
    </source>
</evidence>
<dbReference type="Proteomes" id="UP000295157">
    <property type="component" value="Unassembled WGS sequence"/>
</dbReference>
<accession>A0A4R4N974</accession>
<dbReference type="PANTHER" id="PTHR30055">
    <property type="entry name" value="HTH-TYPE TRANSCRIPTIONAL REGULATOR RUTR"/>
    <property type="match status" value="1"/>
</dbReference>
<dbReference type="GO" id="GO:0003700">
    <property type="term" value="F:DNA-binding transcription factor activity"/>
    <property type="evidence" value="ECO:0007669"/>
    <property type="project" value="TreeGrafter"/>
</dbReference>
<keyword evidence="1" id="KW-0678">Repressor</keyword>
<evidence type="ECO:0000256" key="2">
    <source>
        <dbReference type="ARBA" id="ARBA00023015"/>
    </source>
</evidence>
<evidence type="ECO:0000259" key="6">
    <source>
        <dbReference type="PROSITE" id="PS50977"/>
    </source>
</evidence>
<feature type="DNA-binding region" description="H-T-H motif" evidence="5">
    <location>
        <begin position="69"/>
        <end position="88"/>
    </location>
</feature>
<dbReference type="Pfam" id="PF13977">
    <property type="entry name" value="TetR_C_6"/>
    <property type="match status" value="1"/>
</dbReference>
<keyword evidence="3 5" id="KW-0238">DNA-binding</keyword>
<keyword evidence="4" id="KW-0804">Transcription</keyword>
<dbReference type="SUPFAM" id="SSF48498">
    <property type="entry name" value="Tetracyclin repressor-like, C-terminal domain"/>
    <property type="match status" value="1"/>
</dbReference>
<gene>
    <name evidence="7" type="ORF">E1267_19595</name>
</gene>
<dbReference type="PROSITE" id="PS50977">
    <property type="entry name" value="HTH_TETR_2"/>
    <property type="match status" value="1"/>
</dbReference>
<dbReference type="InterPro" id="IPR039538">
    <property type="entry name" value="BetI_C"/>
</dbReference>
<dbReference type="InterPro" id="IPR009057">
    <property type="entry name" value="Homeodomain-like_sf"/>
</dbReference>
<evidence type="ECO:0000256" key="1">
    <source>
        <dbReference type="ARBA" id="ARBA00022491"/>
    </source>
</evidence>
<name>A0A4R4N974_9ACTN</name>
<dbReference type="Gene3D" id="1.10.357.10">
    <property type="entry name" value="Tetracycline Repressor, domain 2"/>
    <property type="match status" value="1"/>
</dbReference>
<dbReference type="GO" id="GO:0000976">
    <property type="term" value="F:transcription cis-regulatory region binding"/>
    <property type="evidence" value="ECO:0007669"/>
    <property type="project" value="TreeGrafter"/>
</dbReference>
<organism evidence="7 8">
    <name type="scientific">Nonomuraea longispora</name>
    <dbReference type="NCBI Taxonomy" id="1848320"/>
    <lineage>
        <taxon>Bacteria</taxon>
        <taxon>Bacillati</taxon>
        <taxon>Actinomycetota</taxon>
        <taxon>Actinomycetes</taxon>
        <taxon>Streptosporangiales</taxon>
        <taxon>Streptosporangiaceae</taxon>
        <taxon>Nonomuraea</taxon>
    </lineage>
</organism>
<dbReference type="Pfam" id="PF00440">
    <property type="entry name" value="TetR_N"/>
    <property type="match status" value="1"/>
</dbReference>
<evidence type="ECO:0000256" key="4">
    <source>
        <dbReference type="ARBA" id="ARBA00023163"/>
    </source>
</evidence>
<comment type="caution">
    <text evidence="7">The sequence shown here is derived from an EMBL/GenBank/DDBJ whole genome shotgun (WGS) entry which is preliminary data.</text>
</comment>
<dbReference type="SUPFAM" id="SSF46689">
    <property type="entry name" value="Homeodomain-like"/>
    <property type="match status" value="1"/>
</dbReference>
<dbReference type="OrthoDB" id="2356263at2"/>
<sequence>MKRAVCTSAGSFGPGGIIDCLHVDIRTSYTLVYTDTMNDVARTEAGGYRERLLAGAVSCLQEKGYARTTARDLVAASGTNLASIGYHFGGKDALLNEAIAEIFEQWTQRVERSLFGADLGTGREMLERAMRELIDVFGELRPQLVLLVEGYPAALRAPVLRDKLAQAYARARTAGAGMMRRAAAELGVELPMDPEVFVSVVVAIADGLMLQWLLDPSATPDAHQVVEALAAISAIVT</sequence>
<dbReference type="PANTHER" id="PTHR30055:SF219">
    <property type="entry name" value="TRANSCRIPTIONAL REGULATORY PROTEIN"/>
    <property type="match status" value="1"/>
</dbReference>
<feature type="domain" description="HTH tetR-type" evidence="6">
    <location>
        <begin position="46"/>
        <end position="106"/>
    </location>
</feature>
<keyword evidence="8" id="KW-1185">Reference proteome</keyword>
<keyword evidence="2" id="KW-0805">Transcription regulation</keyword>
<dbReference type="InterPro" id="IPR036271">
    <property type="entry name" value="Tet_transcr_reg_TetR-rel_C_sf"/>
</dbReference>
<evidence type="ECO:0000256" key="3">
    <source>
        <dbReference type="ARBA" id="ARBA00023125"/>
    </source>
</evidence>
<dbReference type="AlphaFoldDB" id="A0A4R4N974"/>
<evidence type="ECO:0000256" key="5">
    <source>
        <dbReference type="PROSITE-ProRule" id="PRU00335"/>
    </source>
</evidence>
<dbReference type="EMBL" id="SMJZ01000070">
    <property type="protein sequence ID" value="TDC05405.1"/>
    <property type="molecule type" value="Genomic_DNA"/>
</dbReference>
<reference evidence="7 8" key="1">
    <citation type="submission" date="2019-02" db="EMBL/GenBank/DDBJ databases">
        <title>Draft genome sequences of novel Actinobacteria.</title>
        <authorList>
            <person name="Sahin N."/>
            <person name="Ay H."/>
            <person name="Saygin H."/>
        </authorList>
    </citation>
    <scope>NUCLEOTIDE SEQUENCE [LARGE SCALE GENOMIC DNA]</scope>
    <source>
        <strain evidence="7 8">KC201</strain>
    </source>
</reference>
<dbReference type="InterPro" id="IPR050109">
    <property type="entry name" value="HTH-type_TetR-like_transc_reg"/>
</dbReference>
<evidence type="ECO:0000313" key="7">
    <source>
        <dbReference type="EMBL" id="TDC05405.1"/>
    </source>
</evidence>
<proteinExistence type="predicted"/>